<evidence type="ECO:0000256" key="1">
    <source>
        <dbReference type="SAM" id="MobiDB-lite"/>
    </source>
</evidence>
<organism evidence="2 3">
    <name type="scientific">Temnothorax longispinosus</name>
    <dbReference type="NCBI Taxonomy" id="300112"/>
    <lineage>
        <taxon>Eukaryota</taxon>
        <taxon>Metazoa</taxon>
        <taxon>Ecdysozoa</taxon>
        <taxon>Arthropoda</taxon>
        <taxon>Hexapoda</taxon>
        <taxon>Insecta</taxon>
        <taxon>Pterygota</taxon>
        <taxon>Neoptera</taxon>
        <taxon>Endopterygota</taxon>
        <taxon>Hymenoptera</taxon>
        <taxon>Apocrita</taxon>
        <taxon>Aculeata</taxon>
        <taxon>Formicoidea</taxon>
        <taxon>Formicidae</taxon>
        <taxon>Myrmicinae</taxon>
        <taxon>Temnothorax</taxon>
    </lineage>
</organism>
<gene>
    <name evidence="2" type="ORF">DBV15_09482</name>
</gene>
<name>A0A4S2LCT1_9HYME</name>
<accession>A0A4S2LCT1</accession>
<feature type="region of interest" description="Disordered" evidence="1">
    <location>
        <begin position="203"/>
        <end position="252"/>
    </location>
</feature>
<feature type="compositionally biased region" description="Basic residues" evidence="1">
    <location>
        <begin position="209"/>
        <end position="220"/>
    </location>
</feature>
<reference evidence="2 3" key="1">
    <citation type="journal article" date="2019" name="Philos. Trans. R. Soc. Lond., B, Biol. Sci.">
        <title>Ant behaviour and brain gene expression of defending hosts depend on the ecological success of the intruding social parasite.</title>
        <authorList>
            <person name="Kaur R."/>
            <person name="Stoldt M."/>
            <person name="Jongepier E."/>
            <person name="Feldmeyer B."/>
            <person name="Menzel F."/>
            <person name="Bornberg-Bauer E."/>
            <person name="Foitzik S."/>
        </authorList>
    </citation>
    <scope>NUCLEOTIDE SEQUENCE [LARGE SCALE GENOMIC DNA]</scope>
    <source>
        <tissue evidence="2">Whole body</tissue>
    </source>
</reference>
<sequence length="290" mass="32464">FTQIIAFDKQQQRTRCATAEITLDLTYKRHATVFQRGRPAVAAPRRCVLDYLDNGGTSTNKTTIDFDDRFTNGSQPVSLAVSGDKMAAIQRRKTSAAKRNLAGLLVPASRLPPAGLLRYARFSWKIARLPAPSHYARRACDSNYVNTARVEYATTRRITLGQACPTSGHRLVVRSRLYRPDFRPVGWKIHAVNVNESIVLLTSSQPGTRRGRSSSRRRPARISSPIRDADERVQVRTRDQDCGPPGRKTDWPTQMHTVIINLPEIPRNRADIHCRPPPPAGSSGVRAFFI</sequence>
<dbReference type="AlphaFoldDB" id="A0A4S2LCT1"/>
<keyword evidence="3" id="KW-1185">Reference proteome</keyword>
<comment type="caution">
    <text evidence="2">The sequence shown here is derived from an EMBL/GenBank/DDBJ whole genome shotgun (WGS) entry which is preliminary data.</text>
</comment>
<dbReference type="EMBL" id="QBLH01000008">
    <property type="protein sequence ID" value="TGZ58349.1"/>
    <property type="molecule type" value="Genomic_DNA"/>
</dbReference>
<dbReference type="Proteomes" id="UP000310200">
    <property type="component" value="Unassembled WGS sequence"/>
</dbReference>
<feature type="non-terminal residue" evidence="2">
    <location>
        <position position="1"/>
    </location>
</feature>
<feature type="non-terminal residue" evidence="2">
    <location>
        <position position="290"/>
    </location>
</feature>
<feature type="compositionally biased region" description="Basic and acidic residues" evidence="1">
    <location>
        <begin position="227"/>
        <end position="241"/>
    </location>
</feature>
<evidence type="ECO:0000313" key="2">
    <source>
        <dbReference type="EMBL" id="TGZ58349.1"/>
    </source>
</evidence>
<evidence type="ECO:0000313" key="3">
    <source>
        <dbReference type="Proteomes" id="UP000310200"/>
    </source>
</evidence>
<proteinExistence type="predicted"/>
<protein>
    <submittedName>
        <fullName evidence="2">Uncharacterized protein</fullName>
    </submittedName>
</protein>